<dbReference type="EMBL" id="CAJPIZ010007722">
    <property type="protein sequence ID" value="CAG2110525.1"/>
    <property type="molecule type" value="Genomic_DNA"/>
</dbReference>
<dbReference type="Gene3D" id="2.60.40.10">
    <property type="entry name" value="Immunoglobulins"/>
    <property type="match status" value="2"/>
</dbReference>
<feature type="domain" description="Glycoside hydrolase family 2 immunoglobulin-like beta-sandwich" evidence="11">
    <location>
        <begin position="183"/>
        <end position="299"/>
    </location>
</feature>
<dbReference type="EMBL" id="OC862297">
    <property type="protein sequence ID" value="CAD7630095.1"/>
    <property type="molecule type" value="Genomic_DNA"/>
</dbReference>
<dbReference type="GO" id="GO:0005975">
    <property type="term" value="P:carbohydrate metabolic process"/>
    <property type="evidence" value="ECO:0007669"/>
    <property type="project" value="InterPro"/>
</dbReference>
<comment type="subcellular location">
    <subcellularLocation>
        <location evidence="2">Lysosome</location>
    </subcellularLocation>
</comment>
<dbReference type="InterPro" id="IPR013783">
    <property type="entry name" value="Ig-like_fold"/>
</dbReference>
<evidence type="ECO:0000256" key="9">
    <source>
        <dbReference type="ARBA" id="ARBA00023295"/>
    </source>
</evidence>
<dbReference type="OrthoDB" id="2866996at2759"/>
<dbReference type="Gene3D" id="3.20.20.80">
    <property type="entry name" value="Glycosidases"/>
    <property type="match status" value="1"/>
</dbReference>
<dbReference type="InterPro" id="IPR006102">
    <property type="entry name" value="Ig-like_GH2"/>
</dbReference>
<dbReference type="SUPFAM" id="SSF49303">
    <property type="entry name" value="beta-Galactosidase/glucuronidase domain"/>
    <property type="match status" value="1"/>
</dbReference>
<accession>A0A7R9KW05</accession>
<evidence type="ECO:0000256" key="3">
    <source>
        <dbReference type="ARBA" id="ARBA00007401"/>
    </source>
</evidence>
<evidence type="ECO:0000256" key="5">
    <source>
        <dbReference type="ARBA" id="ARBA00022729"/>
    </source>
</evidence>
<dbReference type="Gene3D" id="2.60.120.260">
    <property type="entry name" value="Galactose-binding domain-like"/>
    <property type="match status" value="1"/>
</dbReference>
<dbReference type="FunFam" id="3.20.20.80:FF:000050">
    <property type="entry name" value="Beta-mannosidase B"/>
    <property type="match status" value="1"/>
</dbReference>
<keyword evidence="6" id="KW-0378">Hydrolase</keyword>
<dbReference type="PANTHER" id="PTHR43730">
    <property type="entry name" value="BETA-MANNOSIDASE"/>
    <property type="match status" value="1"/>
</dbReference>
<evidence type="ECO:0000256" key="7">
    <source>
        <dbReference type="ARBA" id="ARBA00023180"/>
    </source>
</evidence>
<dbReference type="Pfam" id="PF22666">
    <property type="entry name" value="Glyco_hydro_2_N2"/>
    <property type="match status" value="1"/>
</dbReference>
<reference evidence="14" key="1">
    <citation type="submission" date="2020-11" db="EMBL/GenBank/DDBJ databases">
        <authorList>
            <person name="Tran Van P."/>
        </authorList>
    </citation>
    <scope>NUCLEOTIDE SEQUENCE</scope>
</reference>
<evidence type="ECO:0000256" key="8">
    <source>
        <dbReference type="ARBA" id="ARBA00023228"/>
    </source>
</evidence>
<dbReference type="Pfam" id="PF17753">
    <property type="entry name" value="Ig_mannosidase"/>
    <property type="match status" value="1"/>
</dbReference>
<comment type="similarity">
    <text evidence="3">Belongs to the glycosyl hydrolase 2 family.</text>
</comment>
<dbReference type="InterPro" id="IPR054593">
    <property type="entry name" value="Beta-mannosidase-like_N2"/>
</dbReference>
<dbReference type="GO" id="GO:0004567">
    <property type="term" value="F:beta-mannosidase activity"/>
    <property type="evidence" value="ECO:0007669"/>
    <property type="project" value="UniProtKB-EC"/>
</dbReference>
<keyword evidence="5" id="KW-0732">Signal</keyword>
<dbReference type="InterPro" id="IPR008979">
    <property type="entry name" value="Galactose-bd-like_sf"/>
</dbReference>
<feature type="domain" description="Beta-mannosidase-like galactose-binding" evidence="13">
    <location>
        <begin position="4"/>
        <end position="171"/>
    </location>
</feature>
<gene>
    <name evidence="14" type="ORF">OSB1V03_LOCUS10508</name>
</gene>
<dbReference type="AlphaFoldDB" id="A0A7R9KW05"/>
<dbReference type="FunFam" id="2.60.120.260:FF:000060">
    <property type="entry name" value="Probable beta-mannosidase"/>
    <property type="match status" value="1"/>
</dbReference>
<dbReference type="Pfam" id="PF00703">
    <property type="entry name" value="Glyco_hydro_2"/>
    <property type="match status" value="1"/>
</dbReference>
<evidence type="ECO:0000256" key="4">
    <source>
        <dbReference type="ARBA" id="ARBA00012754"/>
    </source>
</evidence>
<dbReference type="GO" id="GO:0006516">
    <property type="term" value="P:glycoprotein catabolic process"/>
    <property type="evidence" value="ECO:0007669"/>
    <property type="project" value="TreeGrafter"/>
</dbReference>
<proteinExistence type="inferred from homology"/>
<evidence type="ECO:0000256" key="2">
    <source>
        <dbReference type="ARBA" id="ARBA00004371"/>
    </source>
</evidence>
<dbReference type="InterPro" id="IPR036156">
    <property type="entry name" value="Beta-gal/glucu_dom_sf"/>
</dbReference>
<name>A0A7R9KW05_9ACAR</name>
<evidence type="ECO:0000259" key="13">
    <source>
        <dbReference type="Pfam" id="PF22666"/>
    </source>
</evidence>
<dbReference type="InterPro" id="IPR017853">
    <property type="entry name" value="GH"/>
</dbReference>
<feature type="domain" description="Beta-mannosidase Ig-fold" evidence="12">
    <location>
        <begin position="801"/>
        <end position="870"/>
    </location>
</feature>
<evidence type="ECO:0000256" key="10">
    <source>
        <dbReference type="ARBA" id="ARBA00033445"/>
    </source>
</evidence>
<comment type="catalytic activity">
    <reaction evidence="1">
        <text>Hydrolysis of terminal, non-reducing beta-D-mannose residues in beta-D-mannosides.</text>
        <dbReference type="EC" id="3.2.1.25"/>
    </reaction>
</comment>
<dbReference type="InterPro" id="IPR041625">
    <property type="entry name" value="Beta-mannosidase_Ig"/>
</dbReference>
<evidence type="ECO:0000313" key="14">
    <source>
        <dbReference type="EMBL" id="CAD7630095.1"/>
    </source>
</evidence>
<keyword evidence="15" id="KW-1185">Reference proteome</keyword>
<evidence type="ECO:0000259" key="12">
    <source>
        <dbReference type="Pfam" id="PF17753"/>
    </source>
</evidence>
<dbReference type="InterPro" id="IPR050887">
    <property type="entry name" value="Beta-mannosidase_GH2"/>
</dbReference>
<dbReference type="PANTHER" id="PTHR43730:SF1">
    <property type="entry name" value="BETA-MANNOSIDASE"/>
    <property type="match status" value="1"/>
</dbReference>
<dbReference type="GO" id="GO:0005764">
    <property type="term" value="C:lysosome"/>
    <property type="evidence" value="ECO:0007669"/>
    <property type="project" value="UniProtKB-SubCell"/>
</dbReference>
<sequence>MITVRARVPGSIYSDLRREGVLKESLLSGDNDVKYRWVSYDNWTFERTFNGIDEKLLSKQYVYLLANGIDTVSEVTVNDRLIGRTDNQFVRYKWDVKHVLRVGQNTVRVSIQSAPLYSLRKSKEYEEKYKYKVISCTKSDNTECYVDFIRKMAASYSWDWGPAFPTQGIWKSLGVESYDRAVIRDVTVDTRRDPKTPDRWTLAVSAHIETASKKQLDAIIDITLDDKPLVAKHSQRLTADPLGAVKADFVITIPEDIPIIAWYPNGVADNTQQLYSLQVRLSFADSQEVSAQTKRIGFRTIRLVQSPTPGDGLTFYFEVNGQPVFAKGSNWIPANVLQEDLTEAYVRDLLVSARSANMNVLRVWGGGVYESDVFYDLADELGIMIWQDMMYACAPYPVNPEFLLSVDVEISQQIRRLQHHPSIAIWAGNNEIEAVIAAFVSDERHKQDYRELFVKHMQTLVTDGDTSRPFVTSSPSNGLKDKLENYTAKNPGDLRYGDVHSYNYMSPQWDWTVYPRGKFISEYGQLSYPSLDTWLTALPDADMTYPTSAGVRHRNRLGFFNGTQVIEGLSGNYFQLPAPGGVDRFADLIYLSQITQAMAIKTQTELYRRDREVDPQTGFGGTMGALYWQLNDIWPAPTWASIEFGGKWKILHSFARHFYHNLLVSPYLDNNSIKVSLVRDDYYGKLDFDLSVKVYDWSQNRPIYEHKSRHSSDSFSAQLVYNITVPELYRVAKCPQTDCHSDWVLNVEVTNTERKLQANNFLLLSEPKNSHIIQPNIKVLDVKEVKGAEGSAPVGPHYLSNSRTFSISLSSETIAPFVSLDFRPKTGISGHFMENGFFIFDGKKSVIFSTESNVTDKHIRDNLVIKSVTDVIV</sequence>
<evidence type="ECO:0000259" key="11">
    <source>
        <dbReference type="Pfam" id="PF00703"/>
    </source>
</evidence>
<dbReference type="EC" id="3.2.1.25" evidence="4"/>
<dbReference type="Proteomes" id="UP000759131">
    <property type="component" value="Unassembled WGS sequence"/>
</dbReference>
<keyword evidence="8" id="KW-0458">Lysosome</keyword>
<dbReference type="SUPFAM" id="SSF49785">
    <property type="entry name" value="Galactose-binding domain-like"/>
    <property type="match status" value="1"/>
</dbReference>
<evidence type="ECO:0000313" key="15">
    <source>
        <dbReference type="Proteomes" id="UP000759131"/>
    </source>
</evidence>
<dbReference type="SUPFAM" id="SSF51445">
    <property type="entry name" value="(Trans)glycosidases"/>
    <property type="match status" value="1"/>
</dbReference>
<evidence type="ECO:0000256" key="6">
    <source>
        <dbReference type="ARBA" id="ARBA00022801"/>
    </source>
</evidence>
<protein>
    <recommendedName>
        <fullName evidence="4">beta-mannosidase</fullName>
        <ecNumber evidence="4">3.2.1.25</ecNumber>
    </recommendedName>
    <alternativeName>
        <fullName evidence="10">Mannanase</fullName>
    </alternativeName>
</protein>
<keyword evidence="9" id="KW-0326">Glycosidase</keyword>
<organism evidence="14">
    <name type="scientific">Medioppia subpectinata</name>
    <dbReference type="NCBI Taxonomy" id="1979941"/>
    <lineage>
        <taxon>Eukaryota</taxon>
        <taxon>Metazoa</taxon>
        <taxon>Ecdysozoa</taxon>
        <taxon>Arthropoda</taxon>
        <taxon>Chelicerata</taxon>
        <taxon>Arachnida</taxon>
        <taxon>Acari</taxon>
        <taxon>Acariformes</taxon>
        <taxon>Sarcoptiformes</taxon>
        <taxon>Oribatida</taxon>
        <taxon>Brachypylina</taxon>
        <taxon>Oppioidea</taxon>
        <taxon>Oppiidae</taxon>
        <taxon>Medioppia</taxon>
    </lineage>
</organism>
<keyword evidence="7" id="KW-0325">Glycoprotein</keyword>
<evidence type="ECO:0000256" key="1">
    <source>
        <dbReference type="ARBA" id="ARBA00000829"/>
    </source>
</evidence>